<dbReference type="PANTHER" id="PTHR31389">
    <property type="entry name" value="LD39211P"/>
    <property type="match status" value="1"/>
</dbReference>
<evidence type="ECO:0000313" key="2">
    <source>
        <dbReference type="Proteomes" id="UP000276133"/>
    </source>
</evidence>
<feature type="non-terminal residue" evidence="1">
    <location>
        <position position="200"/>
    </location>
</feature>
<reference evidence="1 2" key="1">
    <citation type="journal article" date="2018" name="Sci. Rep.">
        <title>Genomic signatures of local adaptation to the degree of environmental predictability in rotifers.</title>
        <authorList>
            <person name="Franch-Gras L."/>
            <person name="Hahn C."/>
            <person name="Garcia-Roger E.M."/>
            <person name="Carmona M.J."/>
            <person name="Serra M."/>
            <person name="Gomez A."/>
        </authorList>
    </citation>
    <scope>NUCLEOTIDE SEQUENCE [LARGE SCALE GENOMIC DNA]</scope>
    <source>
        <strain evidence="1">HYR1</strain>
    </source>
</reference>
<dbReference type="AlphaFoldDB" id="A0A3M7P3T5"/>
<dbReference type="PANTHER" id="PTHR31389:SF4">
    <property type="entry name" value="LD39211P"/>
    <property type="match status" value="1"/>
</dbReference>
<sequence>MFIYDLDLSSSEQLRIKKLCNKSCFIRSFKGDNYPDHVVEEKIKAYKPIIIQEVLNEYGAIIWIEPPNVFVSNKSDLFLAKSQKNGLLAWPQAQPVSQMTHPTMFRYLNSKQRDYFFVHMLDTSQFIIYNNKEIHQKLMLPWVKCALKASCIAPPGSKYSGCNFTRRPFFRYSGCHRYEQSAFSIIAALLYKFDESQYTT</sequence>
<dbReference type="EMBL" id="REGN01013594">
    <property type="protein sequence ID" value="RMZ93725.1"/>
    <property type="molecule type" value="Genomic_DNA"/>
</dbReference>
<proteinExistence type="predicted"/>
<protein>
    <submittedName>
        <fullName evidence="1">Uncharacterized protein</fullName>
    </submittedName>
</protein>
<name>A0A3M7P3T5_BRAPC</name>
<evidence type="ECO:0000313" key="1">
    <source>
        <dbReference type="EMBL" id="RMZ93725.1"/>
    </source>
</evidence>
<keyword evidence="2" id="KW-1185">Reference proteome</keyword>
<gene>
    <name evidence="1" type="ORF">BpHYR1_010804</name>
</gene>
<dbReference type="OrthoDB" id="10053392at2759"/>
<comment type="caution">
    <text evidence="1">The sequence shown here is derived from an EMBL/GenBank/DDBJ whole genome shotgun (WGS) entry which is preliminary data.</text>
</comment>
<dbReference type="Proteomes" id="UP000276133">
    <property type="component" value="Unassembled WGS sequence"/>
</dbReference>
<dbReference type="STRING" id="10195.A0A3M7P3T5"/>
<accession>A0A3M7P3T5</accession>
<organism evidence="1 2">
    <name type="scientific">Brachionus plicatilis</name>
    <name type="common">Marine rotifer</name>
    <name type="synonym">Brachionus muelleri</name>
    <dbReference type="NCBI Taxonomy" id="10195"/>
    <lineage>
        <taxon>Eukaryota</taxon>
        <taxon>Metazoa</taxon>
        <taxon>Spiralia</taxon>
        <taxon>Gnathifera</taxon>
        <taxon>Rotifera</taxon>
        <taxon>Eurotatoria</taxon>
        <taxon>Monogononta</taxon>
        <taxon>Pseudotrocha</taxon>
        <taxon>Ploima</taxon>
        <taxon>Brachionidae</taxon>
        <taxon>Brachionus</taxon>
    </lineage>
</organism>